<dbReference type="Proteomes" id="UP000315349">
    <property type="component" value="Chromosome"/>
</dbReference>
<dbReference type="PROSITE" id="PS51257">
    <property type="entry name" value="PROKAR_LIPOPROTEIN"/>
    <property type="match status" value="1"/>
</dbReference>
<keyword evidence="3" id="KW-0732">Signal</keyword>
<evidence type="ECO:0008006" key="6">
    <source>
        <dbReference type="Google" id="ProtNLM"/>
    </source>
</evidence>
<accession>A0A518GM74</accession>
<reference evidence="4 5" key="1">
    <citation type="submission" date="2019-02" db="EMBL/GenBank/DDBJ databases">
        <title>Deep-cultivation of Planctomycetes and their phenomic and genomic characterization uncovers novel biology.</title>
        <authorList>
            <person name="Wiegand S."/>
            <person name="Jogler M."/>
            <person name="Boedeker C."/>
            <person name="Pinto D."/>
            <person name="Vollmers J."/>
            <person name="Rivas-Marin E."/>
            <person name="Kohn T."/>
            <person name="Peeters S.H."/>
            <person name="Heuer A."/>
            <person name="Rast P."/>
            <person name="Oberbeckmann S."/>
            <person name="Bunk B."/>
            <person name="Jeske O."/>
            <person name="Meyerdierks A."/>
            <person name="Storesund J.E."/>
            <person name="Kallscheuer N."/>
            <person name="Luecker S."/>
            <person name="Lage O.M."/>
            <person name="Pohl T."/>
            <person name="Merkel B.J."/>
            <person name="Hornburger P."/>
            <person name="Mueller R.-W."/>
            <person name="Bruemmer F."/>
            <person name="Labrenz M."/>
            <person name="Spormann A.M."/>
            <person name="Op den Camp H."/>
            <person name="Overmann J."/>
            <person name="Amann R."/>
            <person name="Jetten M.S.M."/>
            <person name="Mascher T."/>
            <person name="Medema M.H."/>
            <person name="Devos D.P."/>
            <person name="Kaster A.-K."/>
            <person name="Ovreas L."/>
            <person name="Rohde M."/>
            <person name="Galperin M.Y."/>
            <person name="Jogler C."/>
        </authorList>
    </citation>
    <scope>NUCLEOTIDE SEQUENCE [LARGE SCALE GENOMIC DNA]</scope>
    <source>
        <strain evidence="4 5">Spb1</strain>
    </source>
</reference>
<name>A0A518GM74_9PLAN</name>
<proteinExistence type="predicted"/>
<dbReference type="SUPFAM" id="SSF49742">
    <property type="entry name" value="PHM/PNGase F"/>
    <property type="match status" value="2"/>
</dbReference>
<dbReference type="KEGG" id="peh:Spb1_16720"/>
<dbReference type="OrthoDB" id="9788721at2"/>
<feature type="signal peptide" evidence="3">
    <location>
        <begin position="1"/>
        <end position="25"/>
    </location>
</feature>
<dbReference type="RefSeq" id="WP_145298073.1">
    <property type="nucleotide sequence ID" value="NZ_CP036299.1"/>
</dbReference>
<dbReference type="Gene3D" id="2.60.120.230">
    <property type="match status" value="1"/>
</dbReference>
<evidence type="ECO:0000313" key="5">
    <source>
        <dbReference type="Proteomes" id="UP000315349"/>
    </source>
</evidence>
<evidence type="ECO:0000256" key="3">
    <source>
        <dbReference type="SAM" id="SignalP"/>
    </source>
</evidence>
<evidence type="ECO:0000256" key="1">
    <source>
        <dbReference type="ARBA" id="ARBA00023157"/>
    </source>
</evidence>
<keyword evidence="5" id="KW-1185">Reference proteome</keyword>
<dbReference type="InterPro" id="IPR008977">
    <property type="entry name" value="PHM/PNGase_F_dom_sf"/>
</dbReference>
<protein>
    <recommendedName>
        <fullName evidence="6">Copper type II ascorbate-dependent monooxygenase C-terminal domain-containing protein</fullName>
    </recommendedName>
</protein>
<dbReference type="EMBL" id="CP036299">
    <property type="protein sequence ID" value="QDV29755.1"/>
    <property type="molecule type" value="Genomic_DNA"/>
</dbReference>
<dbReference type="InterPro" id="IPR036939">
    <property type="entry name" value="Cu2_ascorb_mOase_N_sf"/>
</dbReference>
<keyword evidence="1" id="KW-1015">Disulfide bond</keyword>
<feature type="region of interest" description="Disordered" evidence="2">
    <location>
        <begin position="30"/>
        <end position="49"/>
    </location>
</feature>
<dbReference type="GO" id="GO:0016715">
    <property type="term" value="F:oxidoreductase activity, acting on paired donors, with incorporation or reduction of molecular oxygen, reduced ascorbate as one donor, and incorporation of one atom of oxygen"/>
    <property type="evidence" value="ECO:0007669"/>
    <property type="project" value="InterPro"/>
</dbReference>
<evidence type="ECO:0000313" key="4">
    <source>
        <dbReference type="EMBL" id="QDV29755.1"/>
    </source>
</evidence>
<feature type="chain" id="PRO_5021857848" description="Copper type II ascorbate-dependent monooxygenase C-terminal domain-containing protein" evidence="3">
    <location>
        <begin position="26"/>
        <end position="479"/>
    </location>
</feature>
<dbReference type="InterPro" id="IPR014784">
    <property type="entry name" value="Cu2_ascorb_mOase-like_C"/>
</dbReference>
<dbReference type="Gene3D" id="2.60.120.310">
    <property type="entry name" value="Copper type II, ascorbate-dependent monooxygenase, N-terminal domain"/>
    <property type="match status" value="1"/>
</dbReference>
<dbReference type="GO" id="GO:0005507">
    <property type="term" value="F:copper ion binding"/>
    <property type="evidence" value="ECO:0007669"/>
    <property type="project" value="InterPro"/>
</dbReference>
<sequence precursor="true">MMRELTYCLSIIAALSCLLFSGAHIASGQTGISQQPDAADSSDSNTHNLASKRTYHGEVEPLLRAHCLECHREGGLAPFSLEGFAQAKAHALTSLQMIQQVSMPPWPPSARSLPLQHERCLTANEQQLFAEWVQQGRLAGHPSLPSDNTISAVTPQTIQTKRPPLGEPDAVFELPSSFEVPAEGDDIYLYVPIPTGWAKDQWIQAIEFEPGVASVVHHASFMADTSGTAREMDAETKEMGYRRYGGSGFTASNTLGGWAPGAQPMAFPPGIARKVDRGADLVLQMHYHPSGRVEHDRSRIKIHFAKEPVQKQVVELIMANLDLQIPANRASHRHVAEYVLPVDVTIYGIAPHAHQVATSVLIEAIDFETGPTILLEIPRWNMNWQQVYVPRAPLTLRGGTRLRTTFVYNNSSSNPRNPHQPPQDIFWGEQTSDEMGVVFFDATTNTPEDLKFLQWHNQNRLTASREEAARHPRGKIEAQ</sequence>
<dbReference type="AlphaFoldDB" id="A0A518GM74"/>
<organism evidence="4 5">
    <name type="scientific">Planctopirus ephydatiae</name>
    <dbReference type="NCBI Taxonomy" id="2528019"/>
    <lineage>
        <taxon>Bacteria</taxon>
        <taxon>Pseudomonadati</taxon>
        <taxon>Planctomycetota</taxon>
        <taxon>Planctomycetia</taxon>
        <taxon>Planctomycetales</taxon>
        <taxon>Planctomycetaceae</taxon>
        <taxon>Planctopirus</taxon>
    </lineage>
</organism>
<evidence type="ECO:0000256" key="2">
    <source>
        <dbReference type="SAM" id="MobiDB-lite"/>
    </source>
</evidence>
<gene>
    <name evidence="4" type="ORF">Spb1_16720</name>
</gene>